<keyword evidence="2" id="KW-1185">Reference proteome</keyword>
<evidence type="ECO:0000313" key="1">
    <source>
        <dbReference type="EMBL" id="TNJ27269.1"/>
    </source>
</evidence>
<dbReference type="EMBL" id="VDLU01000004">
    <property type="protein sequence ID" value="TNJ27269.1"/>
    <property type="molecule type" value="Genomic_DNA"/>
</dbReference>
<proteinExistence type="predicted"/>
<comment type="caution">
    <text evidence="1">The sequence shown here is derived from an EMBL/GenBank/DDBJ whole genome shotgun (WGS) entry which is preliminary data.</text>
</comment>
<accession>A0A4Z1T402</accession>
<protein>
    <submittedName>
        <fullName evidence="1">Uncharacterized protein</fullName>
    </submittedName>
</protein>
<gene>
    <name evidence="1" type="ORF">GMRT_12374</name>
</gene>
<organism evidence="1 2">
    <name type="scientific">Giardia muris</name>
    <dbReference type="NCBI Taxonomy" id="5742"/>
    <lineage>
        <taxon>Eukaryota</taxon>
        <taxon>Metamonada</taxon>
        <taxon>Diplomonadida</taxon>
        <taxon>Hexamitidae</taxon>
        <taxon>Giardiinae</taxon>
        <taxon>Giardia</taxon>
    </lineage>
</organism>
<dbReference type="AlphaFoldDB" id="A0A4Z1T402"/>
<dbReference type="OrthoDB" id="10249803at2759"/>
<sequence>MPSSLYLPELARQVSLAPSQLYKPALGYRRLFLEGFDPDVIEDVDSTFSTVHADRYLHATHTTLNCLEYVTLTHRDLIMTALNPQLPQNINDRLPMLANLPLHPLYEETDPHPLEPCAMERTTALQPVPYPPLRVYFLQDTYLPTYKVEGRQHICYTGFYWLNLSSTSYNVSPFINSSNFIHSIVLFFDKERYYTAIHRSLYTLYSALNALIDKPYLDDPLIPDGMTDDTIVIDCSRAGRLVEVLTDVDFAIFNDPDWSFFRTSFSALHHPNYGADAFPDALERQDLAAATSHFALVMEDGEDVIEVTQMFHEKMEGRVFFYPDIYLYDSLLEAESLATFLFPDLVYDLHENNYFYLPDLLTLIDSRPEKQGVPPLRVTESSHSLSGSLSGTQGVTENVIRVARLLNPLRGKVLGMPLEKHFSELLGQQVPKQYLGTVLRHVSFGISEATWDWLVQKPTHQAWDFPNRAKYLSRLRPEVFCKAARLITKTVVRIMNWRLEAQSDLYEVEALKTSPCPRALWLPIRLRSHAHYLLDSHADIVCISRAELSRELERFLEDNDEMTYRFVHTTVCPGWPFANLDRDYPQFKVGPDESTTTVTRIPCPFRGHHVVGSSAIVYNSNTYTLLSYENLYPSNVLSMPWFENVDPERWDAFVTTSSATICFFEEKQARRVKIFALALDFPDGLDDAIRAVYLLYCEQYARKFVLKQVSDRLLDPANDTVLYTTCGGFSTDLKAPSTSLFTKGQEWFDRFAEAFKDQPERPCVDVLLDLFQDTPEYLSSYEWLIRNLPRSGEFVDIFTRDYRVARRWACVDPDCCDPMRLELIGEEGIVPTPTTPIECVWDTDSFNIHLAGARADPSASSLVAFFGVI</sequence>
<evidence type="ECO:0000313" key="2">
    <source>
        <dbReference type="Proteomes" id="UP000315496"/>
    </source>
</evidence>
<reference evidence="1 2" key="1">
    <citation type="submission" date="2019-05" db="EMBL/GenBank/DDBJ databases">
        <title>The compact genome of Giardia muris reveals important steps in the evolution of intestinal protozoan parasites.</title>
        <authorList>
            <person name="Xu F."/>
            <person name="Jimenez-Gonzalez A."/>
            <person name="Einarsson E."/>
            <person name="Astvaldsson A."/>
            <person name="Peirasmaki D."/>
            <person name="Eckmann L."/>
            <person name="Andersson J.O."/>
            <person name="Svard S.G."/>
            <person name="Jerlstrom-Hultqvist J."/>
        </authorList>
    </citation>
    <scope>NUCLEOTIDE SEQUENCE [LARGE SCALE GENOMIC DNA]</scope>
    <source>
        <strain evidence="1 2">Roberts-Thomson</strain>
    </source>
</reference>
<dbReference type="Proteomes" id="UP000315496">
    <property type="component" value="Chromosome 4"/>
</dbReference>
<dbReference type="VEuPathDB" id="GiardiaDB:GMRT_12374"/>
<name>A0A4Z1T402_GIAMU</name>